<dbReference type="InterPro" id="IPR050562">
    <property type="entry name" value="FAD_mOase_fung"/>
</dbReference>
<dbReference type="STRING" id="1287681.M7T7F7"/>
<evidence type="ECO:0000313" key="9">
    <source>
        <dbReference type="Proteomes" id="UP000012174"/>
    </source>
</evidence>
<keyword evidence="9" id="KW-1185">Reference proteome</keyword>
<dbReference type="GO" id="GO:0004497">
    <property type="term" value="F:monooxygenase activity"/>
    <property type="evidence" value="ECO:0007669"/>
    <property type="project" value="InterPro"/>
</dbReference>
<dbReference type="PANTHER" id="PTHR47356:SF2">
    <property type="entry name" value="FAD-BINDING DOMAIN-CONTAINING PROTEIN-RELATED"/>
    <property type="match status" value="1"/>
</dbReference>
<feature type="domain" description="FAD-binding" evidence="7">
    <location>
        <begin position="275"/>
        <end position="347"/>
    </location>
</feature>
<name>M7T7F7_EUTLA</name>
<comment type="cofactor">
    <cofactor evidence="1">
        <name>FAD</name>
        <dbReference type="ChEBI" id="CHEBI:57692"/>
    </cofactor>
</comment>
<dbReference type="OMA" id="HWSWGGR"/>
<dbReference type="KEGG" id="ela:UCREL1_105"/>
<dbReference type="InterPro" id="IPR036188">
    <property type="entry name" value="FAD/NAD-bd_sf"/>
</dbReference>
<evidence type="ECO:0000256" key="2">
    <source>
        <dbReference type="ARBA" id="ARBA00005179"/>
    </source>
</evidence>
<sequence length="494" mass="55633">MPTKGAMVPSDFRVIIVGGGPTGLTAAHMLSKAGIDWVVLERRDTCMAEVGASLVIGPATVRVYDQLGLLEATRELYHPLYPKYMVTHEGVRYYTMYPFEWVIETHGHRPMMMHRPDLVKMLYDRLSDDDKARVLTRKDMIDIETQKDGIVVKCADGSEIKGSVVIGADGVHSQVRDAMRRLALKESPTAKVNDETPLLTSYRCLFGTASLVPGLYLYPGELWGGHGPKASTQSFVGKDKAWFFVYEELDKPTCERHKYSKQDVKQFAQKWGHLAISDTVKVKDLYAVSQDLTLTDLQEGVMKVFTWNRIGLVGDAVCKHTPNAGLGYNGGVQDLVAVVNGLYRLLHNHPSNNNDDKNIIDTNSIEAVFQQYQKEREKDSRQAWEGSYKLTRLQAFTAWGDWLMERWVIPKFNLGKIISQAAARRGLHGSKVLSFLEEKELVQGTSPWVYYPDGVKPPQTTSSNWGKLVVGMLIVFLCLWLNRNALFASTNFFF</sequence>
<proteinExistence type="inferred from homology"/>
<dbReference type="HOGENOM" id="CLU_009665_12_2_1"/>
<accession>M7T7F7</accession>
<protein>
    <submittedName>
        <fullName evidence="8">Putative fad binding domain containing protein</fullName>
    </submittedName>
</protein>
<dbReference type="PRINTS" id="PR00420">
    <property type="entry name" value="RNGMNOXGNASE"/>
</dbReference>
<evidence type="ECO:0000259" key="7">
    <source>
        <dbReference type="Pfam" id="PF01494"/>
    </source>
</evidence>
<gene>
    <name evidence="8" type="ORF">UCREL1_105</name>
</gene>
<organism evidence="8 9">
    <name type="scientific">Eutypa lata (strain UCR-EL1)</name>
    <name type="common">Grapevine dieback disease fungus</name>
    <name type="synonym">Eutypa armeniacae</name>
    <dbReference type="NCBI Taxonomy" id="1287681"/>
    <lineage>
        <taxon>Eukaryota</taxon>
        <taxon>Fungi</taxon>
        <taxon>Dikarya</taxon>
        <taxon>Ascomycota</taxon>
        <taxon>Pezizomycotina</taxon>
        <taxon>Sordariomycetes</taxon>
        <taxon>Xylariomycetidae</taxon>
        <taxon>Xylariales</taxon>
        <taxon>Diatrypaceae</taxon>
        <taxon>Eutypa</taxon>
    </lineage>
</organism>
<dbReference type="Gene3D" id="3.50.50.60">
    <property type="entry name" value="FAD/NAD(P)-binding domain"/>
    <property type="match status" value="1"/>
</dbReference>
<keyword evidence="6" id="KW-0560">Oxidoreductase</keyword>
<dbReference type="Proteomes" id="UP000012174">
    <property type="component" value="Unassembled WGS sequence"/>
</dbReference>
<dbReference type="OrthoDB" id="2431938at2759"/>
<comment type="pathway">
    <text evidence="2">Secondary metabolite biosynthesis.</text>
</comment>
<dbReference type="EMBL" id="KB705371">
    <property type="protein sequence ID" value="EMR72833.1"/>
    <property type="molecule type" value="Genomic_DNA"/>
</dbReference>
<evidence type="ECO:0000313" key="8">
    <source>
        <dbReference type="EMBL" id="EMR72833.1"/>
    </source>
</evidence>
<evidence type="ECO:0000256" key="1">
    <source>
        <dbReference type="ARBA" id="ARBA00001974"/>
    </source>
</evidence>
<dbReference type="GO" id="GO:0071949">
    <property type="term" value="F:FAD binding"/>
    <property type="evidence" value="ECO:0007669"/>
    <property type="project" value="InterPro"/>
</dbReference>
<feature type="domain" description="FAD-binding" evidence="7">
    <location>
        <begin position="12"/>
        <end position="179"/>
    </location>
</feature>
<dbReference type="Pfam" id="PF01494">
    <property type="entry name" value="FAD_binding_3"/>
    <property type="match status" value="2"/>
</dbReference>
<evidence type="ECO:0000256" key="6">
    <source>
        <dbReference type="ARBA" id="ARBA00023002"/>
    </source>
</evidence>
<evidence type="ECO:0000256" key="3">
    <source>
        <dbReference type="ARBA" id="ARBA00007992"/>
    </source>
</evidence>
<dbReference type="AlphaFoldDB" id="M7T7F7"/>
<dbReference type="InterPro" id="IPR002938">
    <property type="entry name" value="FAD-bd"/>
</dbReference>
<comment type="similarity">
    <text evidence="3">Belongs to the paxM FAD-dependent monooxygenase family.</text>
</comment>
<evidence type="ECO:0000256" key="5">
    <source>
        <dbReference type="ARBA" id="ARBA00022827"/>
    </source>
</evidence>
<reference evidence="9" key="1">
    <citation type="journal article" date="2013" name="Genome Announc.">
        <title>Draft genome sequence of the grapevine dieback fungus Eutypa lata UCR-EL1.</title>
        <authorList>
            <person name="Blanco-Ulate B."/>
            <person name="Rolshausen P.E."/>
            <person name="Cantu D."/>
        </authorList>
    </citation>
    <scope>NUCLEOTIDE SEQUENCE [LARGE SCALE GENOMIC DNA]</scope>
    <source>
        <strain evidence="9">UCR-EL1</strain>
    </source>
</reference>
<keyword evidence="4" id="KW-0285">Flavoprotein</keyword>
<evidence type="ECO:0000256" key="4">
    <source>
        <dbReference type="ARBA" id="ARBA00022630"/>
    </source>
</evidence>
<dbReference type="SUPFAM" id="SSF51905">
    <property type="entry name" value="FAD/NAD(P)-binding domain"/>
    <property type="match status" value="1"/>
</dbReference>
<keyword evidence="5" id="KW-0274">FAD</keyword>
<dbReference type="PANTHER" id="PTHR47356">
    <property type="entry name" value="FAD-DEPENDENT MONOOXYGENASE ASQG-RELATED"/>
    <property type="match status" value="1"/>
</dbReference>